<organism evidence="3 4">
    <name type="scientific">Lacihabitans lacunae</name>
    <dbReference type="NCBI Taxonomy" id="1028214"/>
    <lineage>
        <taxon>Bacteria</taxon>
        <taxon>Pseudomonadati</taxon>
        <taxon>Bacteroidota</taxon>
        <taxon>Cytophagia</taxon>
        <taxon>Cytophagales</taxon>
        <taxon>Leadbetterellaceae</taxon>
        <taxon>Lacihabitans</taxon>
    </lineage>
</organism>
<dbReference type="InterPro" id="IPR012577">
    <property type="entry name" value="NIPSNAP"/>
</dbReference>
<dbReference type="InterPro" id="IPR011008">
    <property type="entry name" value="Dimeric_a/b-barrel"/>
</dbReference>
<evidence type="ECO:0000256" key="1">
    <source>
        <dbReference type="SAM" id="SignalP"/>
    </source>
</evidence>
<evidence type="ECO:0000313" key="4">
    <source>
        <dbReference type="Proteomes" id="UP001595616"/>
    </source>
</evidence>
<feature type="chain" id="PRO_5045613048" evidence="1">
    <location>
        <begin position="20"/>
        <end position="247"/>
    </location>
</feature>
<comment type="caution">
    <text evidence="3">The sequence shown here is derived from an EMBL/GenBank/DDBJ whole genome shotgun (WGS) entry which is preliminary data.</text>
</comment>
<feature type="domain" description="NIPSNAP" evidence="2">
    <location>
        <begin position="143"/>
        <end position="246"/>
    </location>
</feature>
<keyword evidence="4" id="KW-1185">Reference proteome</keyword>
<protein>
    <submittedName>
        <fullName evidence="3">NIPSNAP family protein</fullName>
    </submittedName>
</protein>
<keyword evidence="1" id="KW-0732">Signal</keyword>
<dbReference type="EMBL" id="JBHRYQ010000001">
    <property type="protein sequence ID" value="MFC3812598.1"/>
    <property type="molecule type" value="Genomic_DNA"/>
</dbReference>
<dbReference type="SUPFAM" id="SSF54909">
    <property type="entry name" value="Dimeric alpha+beta barrel"/>
    <property type="match status" value="2"/>
</dbReference>
<feature type="domain" description="NIPSNAP" evidence="2">
    <location>
        <begin position="24"/>
        <end position="108"/>
    </location>
</feature>
<sequence>MKKNLFAFILLLISFSVSAQKDLYEMRVYELKFGTPAAGLHNYLEKALFPALNRAGVKNIGAFEEWSQNQPGKIYVLIPYGSMAAYEKINSGLSSDKTFAEASAEYNQIPQDKAPFVRYETSLFTAFSGIPQIQKPAAGSMVFELRTYEGYSEDAFTRKVKMFNQGELDIFKETGLHSVFFGEKIAGPQMPCLTYMLGFKDMEERDANWKKFVDHPEWKRISKLPEYANTVSNIYRTFLKPLTYSQL</sequence>
<gene>
    <name evidence="3" type="ORF">ACFOOI_18195</name>
</gene>
<reference evidence="4" key="1">
    <citation type="journal article" date="2019" name="Int. J. Syst. Evol. Microbiol.">
        <title>The Global Catalogue of Microorganisms (GCM) 10K type strain sequencing project: providing services to taxonomists for standard genome sequencing and annotation.</title>
        <authorList>
            <consortium name="The Broad Institute Genomics Platform"/>
            <consortium name="The Broad Institute Genome Sequencing Center for Infectious Disease"/>
            <person name="Wu L."/>
            <person name="Ma J."/>
        </authorList>
    </citation>
    <scope>NUCLEOTIDE SEQUENCE [LARGE SCALE GENOMIC DNA]</scope>
    <source>
        <strain evidence="4">CECT 7956</strain>
    </source>
</reference>
<dbReference type="Gene3D" id="3.30.70.100">
    <property type="match status" value="2"/>
</dbReference>
<proteinExistence type="predicted"/>
<feature type="signal peptide" evidence="1">
    <location>
        <begin position="1"/>
        <end position="19"/>
    </location>
</feature>
<accession>A0ABV7YZ69</accession>
<dbReference type="Proteomes" id="UP001595616">
    <property type="component" value="Unassembled WGS sequence"/>
</dbReference>
<evidence type="ECO:0000259" key="2">
    <source>
        <dbReference type="Pfam" id="PF07978"/>
    </source>
</evidence>
<dbReference type="Pfam" id="PF07978">
    <property type="entry name" value="NIPSNAP"/>
    <property type="match status" value="2"/>
</dbReference>
<name>A0ABV7YZ69_9BACT</name>
<evidence type="ECO:0000313" key="3">
    <source>
        <dbReference type="EMBL" id="MFC3812598.1"/>
    </source>
</evidence>
<dbReference type="RefSeq" id="WP_379839481.1">
    <property type="nucleotide sequence ID" value="NZ_JBHRYQ010000001.1"/>
</dbReference>